<dbReference type="SMART" id="SM00983">
    <property type="entry name" value="TPK_B1_binding"/>
    <property type="match status" value="1"/>
</dbReference>
<dbReference type="GO" id="GO:0004788">
    <property type="term" value="F:thiamine diphosphokinase activity"/>
    <property type="evidence" value="ECO:0007669"/>
    <property type="project" value="UniProtKB-UniRule"/>
</dbReference>
<dbReference type="InterPro" id="IPR006282">
    <property type="entry name" value="Thi_PPkinase"/>
</dbReference>
<dbReference type="EMBL" id="CP014167">
    <property type="protein sequence ID" value="ANS74624.1"/>
    <property type="molecule type" value="Genomic_DNA"/>
</dbReference>
<dbReference type="EC" id="2.7.6.2" evidence="5"/>
<gene>
    <name evidence="7" type="ORF">AWM70_08525</name>
</gene>
<dbReference type="CDD" id="cd07995">
    <property type="entry name" value="TPK"/>
    <property type="match status" value="1"/>
</dbReference>
<dbReference type="InterPro" id="IPR053149">
    <property type="entry name" value="TPK"/>
</dbReference>
<name>A0A1B1MZM7_9BACL</name>
<dbReference type="Gene3D" id="3.40.50.10240">
    <property type="entry name" value="Thiamin pyrophosphokinase, catalytic domain"/>
    <property type="match status" value="1"/>
</dbReference>
<evidence type="ECO:0000256" key="1">
    <source>
        <dbReference type="ARBA" id="ARBA00022679"/>
    </source>
</evidence>
<dbReference type="InterPro" id="IPR007373">
    <property type="entry name" value="Thiamin_PyroPKinase_B1-bd"/>
</dbReference>
<dbReference type="PANTHER" id="PTHR41299">
    <property type="entry name" value="THIAMINE PYROPHOSPHOKINASE"/>
    <property type="match status" value="1"/>
</dbReference>
<feature type="domain" description="Thiamin pyrophosphokinase thiamin-binding" evidence="6">
    <location>
        <begin position="142"/>
        <end position="208"/>
    </location>
</feature>
<evidence type="ECO:0000313" key="7">
    <source>
        <dbReference type="EMBL" id="ANS74624.1"/>
    </source>
</evidence>
<evidence type="ECO:0000313" key="8">
    <source>
        <dbReference type="Proteomes" id="UP000092573"/>
    </source>
</evidence>
<dbReference type="InterPro" id="IPR036371">
    <property type="entry name" value="TPK_B1-bd_sf"/>
</dbReference>
<evidence type="ECO:0000259" key="6">
    <source>
        <dbReference type="SMART" id="SM00983"/>
    </source>
</evidence>
<accession>A0A1B1MZM7</accession>
<dbReference type="Pfam" id="PF04263">
    <property type="entry name" value="TPK_catalytic"/>
    <property type="match status" value="1"/>
</dbReference>
<keyword evidence="1" id="KW-0808">Transferase</keyword>
<dbReference type="NCBIfam" id="TIGR01378">
    <property type="entry name" value="thi_PPkinase"/>
    <property type="match status" value="1"/>
</dbReference>
<dbReference type="STRING" id="1462996.AWM70_08525"/>
<dbReference type="SUPFAM" id="SSF63862">
    <property type="entry name" value="Thiamin pyrophosphokinase, substrate-binding domain"/>
    <property type="match status" value="1"/>
</dbReference>
<proteinExistence type="predicted"/>
<dbReference type="GO" id="GO:0009229">
    <property type="term" value="P:thiamine diphosphate biosynthetic process"/>
    <property type="evidence" value="ECO:0007669"/>
    <property type="project" value="InterPro"/>
</dbReference>
<evidence type="ECO:0000256" key="4">
    <source>
        <dbReference type="ARBA" id="ARBA00022840"/>
    </source>
</evidence>
<dbReference type="Proteomes" id="UP000092573">
    <property type="component" value="Chromosome"/>
</dbReference>
<dbReference type="InterPro" id="IPR007371">
    <property type="entry name" value="TPK_catalytic"/>
</dbReference>
<dbReference type="GO" id="GO:0005524">
    <property type="term" value="F:ATP binding"/>
    <property type="evidence" value="ECO:0007669"/>
    <property type="project" value="UniProtKB-KW"/>
</dbReference>
<dbReference type="GO" id="GO:0006772">
    <property type="term" value="P:thiamine metabolic process"/>
    <property type="evidence" value="ECO:0007669"/>
    <property type="project" value="UniProtKB-UniRule"/>
</dbReference>
<keyword evidence="8" id="KW-1185">Reference proteome</keyword>
<organism evidence="7 8">
    <name type="scientific">Paenibacillus yonginensis</name>
    <dbReference type="NCBI Taxonomy" id="1462996"/>
    <lineage>
        <taxon>Bacteria</taxon>
        <taxon>Bacillati</taxon>
        <taxon>Bacillota</taxon>
        <taxon>Bacilli</taxon>
        <taxon>Bacillales</taxon>
        <taxon>Paenibacillaceae</taxon>
        <taxon>Paenibacillus</taxon>
    </lineage>
</organism>
<dbReference type="OrthoDB" id="9804377at2"/>
<evidence type="ECO:0000256" key="3">
    <source>
        <dbReference type="ARBA" id="ARBA00022777"/>
    </source>
</evidence>
<dbReference type="GO" id="GO:0016301">
    <property type="term" value="F:kinase activity"/>
    <property type="evidence" value="ECO:0007669"/>
    <property type="project" value="UniProtKB-KW"/>
</dbReference>
<dbReference type="SUPFAM" id="SSF63999">
    <property type="entry name" value="Thiamin pyrophosphokinase, catalytic domain"/>
    <property type="match status" value="1"/>
</dbReference>
<keyword evidence="2" id="KW-0547">Nucleotide-binding</keyword>
<dbReference type="GO" id="GO:0030975">
    <property type="term" value="F:thiamine binding"/>
    <property type="evidence" value="ECO:0007669"/>
    <property type="project" value="InterPro"/>
</dbReference>
<sequence length="214" mass="23655">MTSTNRVLIFAGGDIIPDFKEHIQEGDYIIGADYGAYFLIEHGIIPDTAIGDFDSITPQHLEELKKICPEVIAVDAIDKDLTDAELAFDIALNRQPDQIIMFGVLGSRLDHSMANIQMMLRALQHQIASSIWDTTNYITLTGSTAVVEKRNFDYVSLLPLTPEVTGITLEGFLYKLENASLRMGQSLGISNKLVQNEGTIQIESGLLLIIQSKD</sequence>
<dbReference type="PANTHER" id="PTHR41299:SF1">
    <property type="entry name" value="THIAMINE PYROPHOSPHOKINASE"/>
    <property type="match status" value="1"/>
</dbReference>
<reference evidence="7 8" key="1">
    <citation type="submission" date="2016-01" db="EMBL/GenBank/DDBJ databases">
        <title>Complete Genome Sequence of Paenibacillus yonginensis DCY84, a novel Plant Growth-Promoting Bacteria with Elicitation of Induced Systemic Resistance.</title>
        <authorList>
            <person name="Kim Y.J."/>
            <person name="Yang D.C."/>
            <person name="Sukweenadhi J."/>
        </authorList>
    </citation>
    <scope>NUCLEOTIDE SEQUENCE [LARGE SCALE GENOMIC DNA]</scope>
    <source>
        <strain evidence="7 8">DCY84</strain>
    </source>
</reference>
<dbReference type="KEGG" id="pyg:AWM70_08525"/>
<evidence type="ECO:0000256" key="2">
    <source>
        <dbReference type="ARBA" id="ARBA00022741"/>
    </source>
</evidence>
<dbReference type="RefSeq" id="WP_068695471.1">
    <property type="nucleotide sequence ID" value="NZ_CP014167.1"/>
</dbReference>
<keyword evidence="3 7" id="KW-0418">Kinase</keyword>
<keyword evidence="4" id="KW-0067">ATP-binding</keyword>
<protein>
    <recommendedName>
        <fullName evidence="5">Thiamine diphosphokinase</fullName>
        <ecNumber evidence="5">2.7.6.2</ecNumber>
    </recommendedName>
</protein>
<dbReference type="InterPro" id="IPR036759">
    <property type="entry name" value="TPK_catalytic_sf"/>
</dbReference>
<evidence type="ECO:0000256" key="5">
    <source>
        <dbReference type="NCBIfam" id="TIGR01378"/>
    </source>
</evidence>
<dbReference type="Pfam" id="PF04265">
    <property type="entry name" value="TPK_B1_binding"/>
    <property type="match status" value="1"/>
</dbReference>
<dbReference type="AlphaFoldDB" id="A0A1B1MZM7"/>